<gene>
    <name evidence="2" type="ORF">HF577_22120</name>
</gene>
<evidence type="ECO:0000256" key="1">
    <source>
        <dbReference type="SAM" id="Phobius"/>
    </source>
</evidence>
<feature type="transmembrane region" description="Helical" evidence="1">
    <location>
        <begin position="126"/>
        <end position="158"/>
    </location>
</feature>
<evidence type="ECO:0008006" key="4">
    <source>
        <dbReference type="Google" id="ProtNLM"/>
    </source>
</evidence>
<dbReference type="EMBL" id="JAAXKY010000078">
    <property type="protein sequence ID" value="NMH79777.1"/>
    <property type="molecule type" value="Genomic_DNA"/>
</dbReference>
<comment type="caution">
    <text evidence="2">The sequence shown here is derived from an EMBL/GenBank/DDBJ whole genome shotgun (WGS) entry which is preliminary data.</text>
</comment>
<feature type="transmembrane region" description="Helical" evidence="1">
    <location>
        <begin position="50"/>
        <end position="69"/>
    </location>
</feature>
<feature type="transmembrane region" description="Helical" evidence="1">
    <location>
        <begin position="339"/>
        <end position="363"/>
    </location>
</feature>
<dbReference type="RefSeq" id="WP_169397840.1">
    <property type="nucleotide sequence ID" value="NZ_BAAAJH010000003.1"/>
</dbReference>
<evidence type="ECO:0000313" key="3">
    <source>
        <dbReference type="Proteomes" id="UP001296706"/>
    </source>
</evidence>
<proteinExistence type="predicted"/>
<accession>A0ABX1RIG5</accession>
<feature type="transmembrane region" description="Helical" evidence="1">
    <location>
        <begin position="239"/>
        <end position="262"/>
    </location>
</feature>
<organism evidence="2 3">
    <name type="scientific">Pseudonocardia xinjiangensis</name>
    <dbReference type="NCBI Taxonomy" id="75289"/>
    <lineage>
        <taxon>Bacteria</taxon>
        <taxon>Bacillati</taxon>
        <taxon>Actinomycetota</taxon>
        <taxon>Actinomycetes</taxon>
        <taxon>Pseudonocardiales</taxon>
        <taxon>Pseudonocardiaceae</taxon>
        <taxon>Pseudonocardia</taxon>
    </lineage>
</organism>
<protein>
    <recommendedName>
        <fullName evidence="4">ABC-2 type transport system permease protein</fullName>
    </recommendedName>
</protein>
<feature type="transmembrane region" description="Helical" evidence="1">
    <location>
        <begin position="21"/>
        <end position="44"/>
    </location>
</feature>
<dbReference type="Proteomes" id="UP001296706">
    <property type="component" value="Unassembled WGS sequence"/>
</dbReference>
<feature type="transmembrane region" description="Helical" evidence="1">
    <location>
        <begin position="486"/>
        <end position="511"/>
    </location>
</feature>
<keyword evidence="1" id="KW-1133">Transmembrane helix</keyword>
<feature type="transmembrane region" description="Helical" evidence="1">
    <location>
        <begin position="170"/>
        <end position="189"/>
    </location>
</feature>
<evidence type="ECO:0000313" key="2">
    <source>
        <dbReference type="EMBL" id="NMH79777.1"/>
    </source>
</evidence>
<keyword evidence="3" id="KW-1185">Reference proteome</keyword>
<reference evidence="2 3" key="1">
    <citation type="submission" date="2020-04" db="EMBL/GenBank/DDBJ databases">
        <authorList>
            <person name="Klaysubun C."/>
            <person name="Duangmal K."/>
            <person name="Lipun K."/>
        </authorList>
    </citation>
    <scope>NUCLEOTIDE SEQUENCE [LARGE SCALE GENOMIC DNA]</scope>
    <source>
        <strain evidence="2 3">JCM 11839</strain>
    </source>
</reference>
<feature type="transmembrane region" description="Helical" evidence="1">
    <location>
        <begin position="315"/>
        <end position="333"/>
    </location>
</feature>
<feature type="transmembrane region" description="Helical" evidence="1">
    <location>
        <begin position="90"/>
        <end position="120"/>
    </location>
</feature>
<feature type="transmembrane region" description="Helical" evidence="1">
    <location>
        <begin position="411"/>
        <end position="434"/>
    </location>
</feature>
<name>A0ABX1RIG5_9PSEU</name>
<keyword evidence="1" id="KW-0812">Transmembrane</keyword>
<sequence>MVGELIRLKLAIQRHTLSWKRVLGLVLGVVGALATWVAVLVAAPSARSDVLLFVLAAWLVGWLVGPILTSGAAVLRPEYFTLLPLSPRRLGFGLLASVFVGVGAAVTAGAVLALVGYAVVTAGSDVASVAAAVGTAVVGAALLLVFTVAVSRVAYALLGAAMRTRMGVEIAAIQYGLVLSSMFVGWLIVSPAVSAVPVFLRDGFGASGVSGVLGLFPSSWPLLAVDAAAAGDHASAAGLIGALALVTALVVLAAVALLTPYVGNRTVRRRTRPWGSRVLTRGRLLPGTPLGAVVGKELRTWWRDPWRSLEIRSSIWFGIFVAIYGVIAGIPQLAGLAGIAVALMAGLSGANLFGQDGTALWLLVVGQSRRALRADIRGRQIGLVVALGVPALGLSTLMMVLSGVFEFAVPIYAGILATLGVGSAVAVVMSVVGVTPGVDPHRRVNATDAGENGFAIQVALWAVLSFVAPTVAVAVPLAFAADPPPWLAVAALGVAFGNALVAAWAGGAVAARRLESHLPETFARLRYPGTTTAKGRGGGFLDYLSGHAESAALAAAAAAKGEKPAEKTKETVG</sequence>
<keyword evidence="1" id="KW-0472">Membrane</keyword>
<feature type="transmembrane region" description="Helical" evidence="1">
    <location>
        <begin position="383"/>
        <end position="405"/>
    </location>
</feature>
<feature type="transmembrane region" description="Helical" evidence="1">
    <location>
        <begin position="454"/>
        <end position="480"/>
    </location>
</feature>